<name>A0A6A6SMG5_9PLEO</name>
<feature type="compositionally biased region" description="Gly residues" evidence="1">
    <location>
        <begin position="97"/>
        <end position="116"/>
    </location>
</feature>
<dbReference type="EMBL" id="MU004581">
    <property type="protein sequence ID" value="KAF2647803.1"/>
    <property type="molecule type" value="Genomic_DNA"/>
</dbReference>
<protein>
    <submittedName>
        <fullName evidence="2">Uncharacterized protein</fullName>
    </submittedName>
</protein>
<evidence type="ECO:0000313" key="3">
    <source>
        <dbReference type="Proteomes" id="UP000799324"/>
    </source>
</evidence>
<sequence length="116" mass="11656">MIYSSYFDITPIASSCICLQSSPPPFSSLLKPNTQTLISSISILTTTMGCSSSKYHESYKGRHRSGKSYDRTGAYFARAGDGGGWVGDTVPVSGGARSTGGGAGGGDGGGGDGGGC</sequence>
<accession>A0A6A6SMG5</accession>
<feature type="region of interest" description="Disordered" evidence="1">
    <location>
        <begin position="88"/>
        <end position="116"/>
    </location>
</feature>
<gene>
    <name evidence="2" type="ORF">K491DRAFT_699389</name>
</gene>
<evidence type="ECO:0000313" key="2">
    <source>
        <dbReference type="EMBL" id="KAF2647803.1"/>
    </source>
</evidence>
<proteinExistence type="predicted"/>
<evidence type="ECO:0000256" key="1">
    <source>
        <dbReference type="SAM" id="MobiDB-lite"/>
    </source>
</evidence>
<reference evidence="2" key="1">
    <citation type="journal article" date="2020" name="Stud. Mycol.">
        <title>101 Dothideomycetes genomes: a test case for predicting lifestyles and emergence of pathogens.</title>
        <authorList>
            <person name="Haridas S."/>
            <person name="Albert R."/>
            <person name="Binder M."/>
            <person name="Bloem J."/>
            <person name="Labutti K."/>
            <person name="Salamov A."/>
            <person name="Andreopoulos B."/>
            <person name="Baker S."/>
            <person name="Barry K."/>
            <person name="Bills G."/>
            <person name="Bluhm B."/>
            <person name="Cannon C."/>
            <person name="Castanera R."/>
            <person name="Culley D."/>
            <person name="Daum C."/>
            <person name="Ezra D."/>
            <person name="Gonzalez J."/>
            <person name="Henrissat B."/>
            <person name="Kuo A."/>
            <person name="Liang C."/>
            <person name="Lipzen A."/>
            <person name="Lutzoni F."/>
            <person name="Magnuson J."/>
            <person name="Mondo S."/>
            <person name="Nolan M."/>
            <person name="Ohm R."/>
            <person name="Pangilinan J."/>
            <person name="Park H.-J."/>
            <person name="Ramirez L."/>
            <person name="Alfaro M."/>
            <person name="Sun H."/>
            <person name="Tritt A."/>
            <person name="Yoshinaga Y."/>
            <person name="Zwiers L.-H."/>
            <person name="Turgeon B."/>
            <person name="Goodwin S."/>
            <person name="Spatafora J."/>
            <person name="Crous P."/>
            <person name="Grigoriev I."/>
        </authorList>
    </citation>
    <scope>NUCLEOTIDE SEQUENCE</scope>
    <source>
        <strain evidence="2">CBS 122681</strain>
    </source>
</reference>
<dbReference type="AlphaFoldDB" id="A0A6A6SMG5"/>
<organism evidence="2 3">
    <name type="scientific">Lophiostoma macrostomum CBS 122681</name>
    <dbReference type="NCBI Taxonomy" id="1314788"/>
    <lineage>
        <taxon>Eukaryota</taxon>
        <taxon>Fungi</taxon>
        <taxon>Dikarya</taxon>
        <taxon>Ascomycota</taxon>
        <taxon>Pezizomycotina</taxon>
        <taxon>Dothideomycetes</taxon>
        <taxon>Pleosporomycetidae</taxon>
        <taxon>Pleosporales</taxon>
        <taxon>Lophiostomataceae</taxon>
        <taxon>Lophiostoma</taxon>
    </lineage>
</organism>
<keyword evidence="3" id="KW-1185">Reference proteome</keyword>
<dbReference type="Proteomes" id="UP000799324">
    <property type="component" value="Unassembled WGS sequence"/>
</dbReference>